<sequence length="133" mass="14575">MAKDSDALRDALAHSHQGGLERIQSIAILGRLIPNEQAVQRLKELLNDEIVTVEVDAAETLARHGGTEGILAVLHELGRRKDDPDADYMGYRLYELDAGGEVAVIELAESASETHSDYVAVGLENLRRLRFGN</sequence>
<dbReference type="EMBL" id="VBUU01000022">
    <property type="protein sequence ID" value="TLG04685.1"/>
    <property type="molecule type" value="Genomic_DNA"/>
</dbReference>
<accession>A0A5R8PAW6</accession>
<dbReference type="Proteomes" id="UP000308349">
    <property type="component" value="Unassembled WGS sequence"/>
</dbReference>
<evidence type="ECO:0008006" key="3">
    <source>
        <dbReference type="Google" id="ProtNLM"/>
    </source>
</evidence>
<reference evidence="1 2" key="1">
    <citation type="submission" date="2019-05" db="EMBL/GenBank/DDBJ databases">
        <title>Genomes sequences of two Nocardia cyriacigeorgica environmental isolates, type strains Nocardia asteroides ATCC 19247 and Nocardia cyriacigeorgica DSM 44484.</title>
        <authorList>
            <person name="Vautrin F."/>
            <person name="Bergeron E."/>
            <person name="Dubost A."/>
            <person name="Abrouk D."/>
            <person name="Rodriguez Nava V."/>
            <person name="Pujic P."/>
        </authorList>
    </citation>
    <scope>NUCLEOTIDE SEQUENCE [LARGE SCALE GENOMIC DNA]</scope>
    <source>
        <strain evidence="1 2">EML 1456</strain>
    </source>
</reference>
<dbReference type="SUPFAM" id="SSF48371">
    <property type="entry name" value="ARM repeat"/>
    <property type="match status" value="1"/>
</dbReference>
<dbReference type="Gene3D" id="1.25.10.10">
    <property type="entry name" value="Leucine-rich Repeat Variant"/>
    <property type="match status" value="1"/>
</dbReference>
<gene>
    <name evidence="1" type="ORF">FEK35_19845</name>
</gene>
<comment type="caution">
    <text evidence="1">The sequence shown here is derived from an EMBL/GenBank/DDBJ whole genome shotgun (WGS) entry which is preliminary data.</text>
</comment>
<dbReference type="RefSeq" id="WP_138457438.1">
    <property type="nucleotide sequence ID" value="NZ_VBUU01000022.1"/>
</dbReference>
<protein>
    <recommendedName>
        <fullName evidence="3">HEAT repeat domain-containing protein</fullName>
    </recommendedName>
</protein>
<organism evidence="1 2">
    <name type="scientific">Nocardia cyriacigeorgica</name>
    <dbReference type="NCBI Taxonomy" id="135487"/>
    <lineage>
        <taxon>Bacteria</taxon>
        <taxon>Bacillati</taxon>
        <taxon>Actinomycetota</taxon>
        <taxon>Actinomycetes</taxon>
        <taxon>Mycobacteriales</taxon>
        <taxon>Nocardiaceae</taxon>
        <taxon>Nocardia</taxon>
    </lineage>
</organism>
<dbReference type="OrthoDB" id="4566448at2"/>
<dbReference type="InterPro" id="IPR011989">
    <property type="entry name" value="ARM-like"/>
</dbReference>
<name>A0A5R8PAW6_9NOCA</name>
<evidence type="ECO:0000313" key="2">
    <source>
        <dbReference type="Proteomes" id="UP000308349"/>
    </source>
</evidence>
<dbReference type="AlphaFoldDB" id="A0A5R8PAW6"/>
<dbReference type="InterPro" id="IPR016024">
    <property type="entry name" value="ARM-type_fold"/>
</dbReference>
<proteinExistence type="predicted"/>
<evidence type="ECO:0000313" key="1">
    <source>
        <dbReference type="EMBL" id="TLG04685.1"/>
    </source>
</evidence>